<dbReference type="RefSeq" id="WP_035328401.1">
    <property type="nucleotide sequence ID" value="NZ_CP015125.1"/>
</dbReference>
<feature type="domain" description="HD" evidence="10">
    <location>
        <begin position="28"/>
        <end position="131"/>
    </location>
</feature>
<dbReference type="PATRIC" id="fig|1300343.5.peg.1709"/>
<evidence type="ECO:0000256" key="9">
    <source>
        <dbReference type="SAM" id="Phobius"/>
    </source>
</evidence>
<dbReference type="InterPro" id="IPR006674">
    <property type="entry name" value="HD_domain"/>
</dbReference>
<dbReference type="Proteomes" id="UP000030140">
    <property type="component" value="Unassembled WGS sequence"/>
</dbReference>
<accession>A0A0A2GZX2</accession>
<keyword evidence="6" id="KW-0051">Antiviral defense</keyword>
<comment type="subcellular location">
    <subcellularLocation>
        <location evidence="1">Cell membrane</location>
    </subcellularLocation>
</comment>
<evidence type="ECO:0000313" key="12">
    <source>
        <dbReference type="Proteomes" id="UP000030140"/>
    </source>
</evidence>
<evidence type="ECO:0000256" key="5">
    <source>
        <dbReference type="ARBA" id="ARBA00022989"/>
    </source>
</evidence>
<evidence type="ECO:0000259" key="10">
    <source>
        <dbReference type="PROSITE" id="PS51831"/>
    </source>
</evidence>
<evidence type="ECO:0000256" key="3">
    <source>
        <dbReference type="ARBA" id="ARBA00022692"/>
    </source>
</evidence>
<gene>
    <name evidence="11" type="ORF">NV36_14080</name>
</gene>
<proteinExistence type="predicted"/>
<keyword evidence="8" id="KW-0175">Coiled coil</keyword>
<sequence length="413" mass="47831">MTELLEKTDNYISQLFDNELPKTCIYHNYVHTKRVLKSTQEIIDNSEENLKDEEKLILQLGALLHDIGYVDGTKEHEARSAQMAETFLKGEGVDDHIISEVKKVILATDMRVEPETYLEKVLRDADASHFAKDYFPEASEYLRQELKIKNIKEYTPEEWTKANIEMFTIKHKYYTTYAQENWKPKKDSNLNDLTKARKKAKKARKKEKIKMELKDASPEKGIQSMYRIALRNHIKLSDIADTKANILLSVNAIVISLALANLIPKLENESNAHLIYPTAVFVLFAMISMVMSIIATRPNVTRGEFDKEDVRQKKVNLLFFGNFHKMKLEDYEWAIGEMLQDKEYIYSALTKDLYFLGVVLDRKYKLLRMTYNVFMIGIIISVITFAVFFIYRDKAATVVEGVGDLTNMTLGFI</sequence>
<keyword evidence="5 9" id="KW-1133">Transmembrane helix</keyword>
<evidence type="ECO:0000256" key="6">
    <source>
        <dbReference type="ARBA" id="ARBA00023118"/>
    </source>
</evidence>
<dbReference type="Pfam" id="PF18967">
    <property type="entry name" value="PycTM"/>
    <property type="match status" value="1"/>
</dbReference>
<keyword evidence="12" id="KW-1185">Reference proteome</keyword>
<keyword evidence="11" id="KW-0378">Hydrolase</keyword>
<dbReference type="EMBL" id="JSAQ01000001">
    <property type="protein sequence ID" value="KGO07851.1"/>
    <property type="molecule type" value="Genomic_DNA"/>
</dbReference>
<dbReference type="InterPro" id="IPR043760">
    <property type="entry name" value="PycTM_dom"/>
</dbReference>
<dbReference type="GO" id="GO:0005886">
    <property type="term" value="C:plasma membrane"/>
    <property type="evidence" value="ECO:0007669"/>
    <property type="project" value="UniProtKB-SubCell"/>
</dbReference>
<keyword evidence="2" id="KW-1003">Cell membrane</keyword>
<dbReference type="Pfam" id="PF01966">
    <property type="entry name" value="HD"/>
    <property type="match status" value="1"/>
</dbReference>
<evidence type="ECO:0000313" key="11">
    <source>
        <dbReference type="EMBL" id="KGO07851.1"/>
    </source>
</evidence>
<dbReference type="GO" id="GO:0016787">
    <property type="term" value="F:hydrolase activity"/>
    <property type="evidence" value="ECO:0007669"/>
    <property type="project" value="UniProtKB-KW"/>
</dbReference>
<reference evidence="11 12" key="1">
    <citation type="submission" date="2014-10" db="EMBL/GenBank/DDBJ databases">
        <title>Draft genome sequence of the proteorhodopsin-containing marine bacterium Dokdonia donghaensis.</title>
        <authorList>
            <person name="Gomez-Consarnau L."/>
            <person name="Gonzalez J.M."/>
            <person name="Riedel T."/>
            <person name="Jaenicke S."/>
            <person name="Wagner-Doebler I."/>
            <person name="Fuhrman J.A."/>
        </authorList>
    </citation>
    <scope>NUCLEOTIDE SEQUENCE [LARGE SCALE GENOMIC DNA]</scope>
    <source>
        <strain evidence="11 12">DSW-1</strain>
    </source>
</reference>
<evidence type="ECO:0000256" key="1">
    <source>
        <dbReference type="ARBA" id="ARBA00004236"/>
    </source>
</evidence>
<evidence type="ECO:0000256" key="2">
    <source>
        <dbReference type="ARBA" id="ARBA00022475"/>
    </source>
</evidence>
<keyword evidence="4" id="KW-0547">Nucleotide-binding</keyword>
<keyword evidence="7 9" id="KW-0472">Membrane</keyword>
<evidence type="ECO:0000256" key="4">
    <source>
        <dbReference type="ARBA" id="ARBA00022741"/>
    </source>
</evidence>
<dbReference type="SMART" id="SM00471">
    <property type="entry name" value="HDc"/>
    <property type="match status" value="1"/>
</dbReference>
<dbReference type="InterPro" id="IPR003607">
    <property type="entry name" value="HD/PDEase_dom"/>
</dbReference>
<dbReference type="AlphaFoldDB" id="A0A0A2GZX2"/>
<feature type="transmembrane region" description="Helical" evidence="9">
    <location>
        <begin position="275"/>
        <end position="295"/>
    </location>
</feature>
<feature type="transmembrane region" description="Helical" evidence="9">
    <location>
        <begin position="371"/>
        <end position="391"/>
    </location>
</feature>
<dbReference type="PROSITE" id="PS51831">
    <property type="entry name" value="HD"/>
    <property type="match status" value="1"/>
</dbReference>
<dbReference type="GO" id="GO:0051607">
    <property type="term" value="P:defense response to virus"/>
    <property type="evidence" value="ECO:0007669"/>
    <property type="project" value="UniProtKB-KW"/>
</dbReference>
<dbReference type="KEGG" id="ddo:I597_1702"/>
<dbReference type="GO" id="GO:0000166">
    <property type="term" value="F:nucleotide binding"/>
    <property type="evidence" value="ECO:0007669"/>
    <property type="project" value="UniProtKB-KW"/>
</dbReference>
<feature type="transmembrane region" description="Helical" evidence="9">
    <location>
        <begin position="244"/>
        <end position="263"/>
    </location>
</feature>
<organism evidence="11 12">
    <name type="scientific">Dokdonia donghaensis DSW-1</name>
    <dbReference type="NCBI Taxonomy" id="1300343"/>
    <lineage>
        <taxon>Bacteria</taxon>
        <taxon>Pseudomonadati</taxon>
        <taxon>Bacteroidota</taxon>
        <taxon>Flavobacteriia</taxon>
        <taxon>Flavobacteriales</taxon>
        <taxon>Flavobacteriaceae</taxon>
        <taxon>Dokdonia</taxon>
    </lineage>
</organism>
<dbReference type="CDD" id="cd00077">
    <property type="entry name" value="HDc"/>
    <property type="match status" value="1"/>
</dbReference>
<comment type="caution">
    <text evidence="11">The sequence shown here is derived from an EMBL/GenBank/DDBJ whole genome shotgun (WGS) entry which is preliminary data.</text>
</comment>
<protein>
    <submittedName>
        <fullName evidence="11">Phosphohydrolase</fullName>
    </submittedName>
</protein>
<name>A0A0A2GZX2_9FLAO</name>
<dbReference type="SUPFAM" id="SSF109604">
    <property type="entry name" value="HD-domain/PDEase-like"/>
    <property type="match status" value="1"/>
</dbReference>
<keyword evidence="3 9" id="KW-0812">Transmembrane</keyword>
<dbReference type="OrthoDB" id="5728337at2"/>
<feature type="coiled-coil region" evidence="8">
    <location>
        <begin position="36"/>
        <end position="63"/>
    </location>
</feature>
<evidence type="ECO:0000256" key="8">
    <source>
        <dbReference type="SAM" id="Coils"/>
    </source>
</evidence>
<dbReference type="Gene3D" id="1.10.3210.10">
    <property type="entry name" value="Hypothetical protein af1432"/>
    <property type="match status" value="1"/>
</dbReference>
<evidence type="ECO:0000256" key="7">
    <source>
        <dbReference type="ARBA" id="ARBA00023136"/>
    </source>
</evidence>